<organism evidence="1 2">
    <name type="scientific">Aspergillus cristatus</name>
    <name type="common">Chinese Fuzhuan brick tea-fermentation fungus</name>
    <name type="synonym">Eurotium cristatum</name>
    <dbReference type="NCBI Taxonomy" id="573508"/>
    <lineage>
        <taxon>Eukaryota</taxon>
        <taxon>Fungi</taxon>
        <taxon>Dikarya</taxon>
        <taxon>Ascomycota</taxon>
        <taxon>Pezizomycotina</taxon>
        <taxon>Eurotiomycetes</taxon>
        <taxon>Eurotiomycetidae</taxon>
        <taxon>Eurotiales</taxon>
        <taxon>Aspergillaceae</taxon>
        <taxon>Aspergillus</taxon>
        <taxon>Aspergillus subgen. Aspergillus</taxon>
    </lineage>
</organism>
<dbReference type="VEuPathDB" id="FungiDB:SI65_04336"/>
<comment type="caution">
    <text evidence="1">The sequence shown here is derived from an EMBL/GenBank/DDBJ whole genome shotgun (WGS) entry which is preliminary data.</text>
</comment>
<proteinExistence type="predicted"/>
<evidence type="ECO:0000313" key="2">
    <source>
        <dbReference type="Proteomes" id="UP000094569"/>
    </source>
</evidence>
<accession>A0A1E3BJX3</accession>
<protein>
    <submittedName>
        <fullName evidence="1">Uncharacterized protein</fullName>
    </submittedName>
</protein>
<dbReference type="EMBL" id="JXNT01000003">
    <property type="protein sequence ID" value="ODM21283.1"/>
    <property type="molecule type" value="Genomic_DNA"/>
</dbReference>
<reference evidence="1 2" key="1">
    <citation type="journal article" date="2016" name="BMC Genomics">
        <title>Comparative genomic and transcriptomic analyses of the Fuzhuan brick tea-fermentation fungus Aspergillus cristatus.</title>
        <authorList>
            <person name="Ge Y."/>
            <person name="Wang Y."/>
            <person name="Liu Y."/>
            <person name="Tan Y."/>
            <person name="Ren X."/>
            <person name="Zhang X."/>
            <person name="Hyde K.D."/>
            <person name="Liu Y."/>
            <person name="Liu Z."/>
        </authorList>
    </citation>
    <scope>NUCLEOTIDE SEQUENCE [LARGE SCALE GENOMIC DNA]</scope>
    <source>
        <strain evidence="1 2">GZAAS20.1005</strain>
    </source>
</reference>
<evidence type="ECO:0000313" key="1">
    <source>
        <dbReference type="EMBL" id="ODM21283.1"/>
    </source>
</evidence>
<dbReference type="Proteomes" id="UP000094569">
    <property type="component" value="Unassembled WGS sequence"/>
</dbReference>
<dbReference type="AlphaFoldDB" id="A0A1E3BJX3"/>
<gene>
    <name evidence="1" type="ORF">SI65_04336</name>
</gene>
<name>A0A1E3BJX3_ASPCR</name>
<keyword evidence="2" id="KW-1185">Reference proteome</keyword>
<dbReference type="OrthoDB" id="3350591at2759"/>
<sequence length="244" mass="28531">MDRWYEHCLSEWLDMPVPEKSLQFIKDVLTEVNSFHERDEITTETVALSISAKINPQPEPTARDFLLRYHGILFDAAASQPPLDPSDLADITCLVAKELPSQLAPRFQDELTWGAREDWDDLNADHEDDTRDRQQRIQDWIPFNELCAHLARTHTAPDMEKLGSMILSTAAWIRILGKEFRRWSVGEALDHFDDNARKYFSREKWDKWRKGFEGCWKSENLHPELKSVAETAWRTMCDLGRMEL</sequence>